<protein>
    <submittedName>
        <fullName evidence="2">PAT1 multi-domain protein</fullName>
    </submittedName>
</protein>
<feature type="compositionally biased region" description="Low complexity" evidence="1">
    <location>
        <begin position="376"/>
        <end position="394"/>
    </location>
</feature>
<feature type="region of interest" description="Disordered" evidence="1">
    <location>
        <begin position="102"/>
        <end position="123"/>
    </location>
</feature>
<feature type="compositionally biased region" description="Low complexity" evidence="1">
    <location>
        <begin position="110"/>
        <end position="123"/>
    </location>
</feature>
<feature type="compositionally biased region" description="Basic and acidic residues" evidence="1">
    <location>
        <begin position="217"/>
        <end position="234"/>
    </location>
</feature>
<evidence type="ECO:0000313" key="3">
    <source>
        <dbReference type="Proteomes" id="UP000472372"/>
    </source>
</evidence>
<dbReference type="Proteomes" id="UP000472372">
    <property type="component" value="Chromosome 8"/>
</dbReference>
<feature type="region of interest" description="Disordered" evidence="1">
    <location>
        <begin position="417"/>
        <end position="441"/>
    </location>
</feature>
<organism evidence="2 3">
    <name type="scientific">Pyrenophora teres f. teres</name>
    <dbReference type="NCBI Taxonomy" id="97479"/>
    <lineage>
        <taxon>Eukaryota</taxon>
        <taxon>Fungi</taxon>
        <taxon>Dikarya</taxon>
        <taxon>Ascomycota</taxon>
        <taxon>Pezizomycotina</taxon>
        <taxon>Dothideomycetes</taxon>
        <taxon>Pleosporomycetidae</taxon>
        <taxon>Pleosporales</taxon>
        <taxon>Pleosporineae</taxon>
        <taxon>Pleosporaceae</taxon>
        <taxon>Pyrenophora</taxon>
    </lineage>
</organism>
<feature type="region of interest" description="Disordered" evidence="1">
    <location>
        <begin position="478"/>
        <end position="501"/>
    </location>
</feature>
<reference evidence="2" key="1">
    <citation type="submission" date="2021-02" db="EMBL/GenBank/DDBJ databases">
        <authorList>
            <person name="Syme A R."/>
            <person name="Syme A R."/>
            <person name="Moolhuijzen P."/>
        </authorList>
    </citation>
    <scope>NUCLEOTIDE SEQUENCE</scope>
    <source>
        <strain evidence="2">W1-1</strain>
    </source>
</reference>
<evidence type="ECO:0000313" key="2">
    <source>
        <dbReference type="EMBL" id="CAE7201118.1"/>
    </source>
</evidence>
<evidence type="ECO:0000256" key="1">
    <source>
        <dbReference type="SAM" id="MobiDB-lite"/>
    </source>
</evidence>
<feature type="compositionally biased region" description="Low complexity" evidence="1">
    <location>
        <begin position="238"/>
        <end position="252"/>
    </location>
</feature>
<sequence>MDPSQGRVPAAWHSGMDLAGIQDTASMRTHNAATSSGQIAGAFVPTPPSPEPDYQNYNHQSQLILPTAYFNGQRPPTPPRHDQDNQFVDQHHWYDPRFVPAAAQSHQPRSPYESPYAPSESPYALSRSPYAPFHASSYIPSYAPTDGQAHQDGSLYYEPMRQTAAAAQSHAPGTPRYSSPLPLLIQQQPLQTPPQATPQVTPPIQLWPTDTRMVDATSKKKQEVYKNKGEERRKSISSRKQSTSSQVSGTAPPKRPAPILPKPSQLTVTTRGKRKSISQADSAPTQPPSLRSIIPAYSSTPQQQPPPQPEGFPLFHPVVPIPNLGFYPQPQQTPYFNNDQQQPHNHSSPILDRYDHIQYQVNSGLVPYTQHTQYSQQPQFPHHTQHPQFPHHSQHLQFPYSHHLQFPYSQHLQFPYSQHPQFPYSQRPQFPYSQHPQFPQLSQHPQYTNAFDYQQESQFPHSQHPQYANTFGYQRCQTTSTSSVQAEEEVQDAPPSPIADTEDISQHISSIYTDYKWPVKLYQLNPTPSFDFAQTYLDEWFTYHIYNSTEYSWHSHTTTGFIKNGNQYSFLVLHNAANPFTQGEERTSSTSIGVYGRYAHAHDQIHWTTIAPCIKTLMAGMLQDSVSELKETWTFDMPKASERRFHRAYWHAARMLPLRGLLNSGREPDKPHDALEDPEMQDEQFGFTVDELQTGEPNEKSEEIWEAIVQEMEGRDMDTLGGDHVVTGGTERELEASLY</sequence>
<gene>
    <name evidence="2" type="ORF">PTTW11_08785</name>
</gene>
<dbReference type="EMBL" id="HG992984">
    <property type="protein sequence ID" value="CAE7201118.1"/>
    <property type="molecule type" value="Genomic_DNA"/>
</dbReference>
<accession>A0A6S6WAD3</accession>
<feature type="region of interest" description="Disordered" evidence="1">
    <location>
        <begin position="374"/>
        <end position="394"/>
    </location>
</feature>
<proteinExistence type="predicted"/>
<name>A0A6S6WAD3_9PLEO</name>
<feature type="region of interest" description="Disordered" evidence="1">
    <location>
        <begin position="191"/>
        <end position="312"/>
    </location>
</feature>
<dbReference type="AlphaFoldDB" id="A0A6S6WAD3"/>